<feature type="coiled-coil region" evidence="3">
    <location>
        <begin position="223"/>
        <end position="250"/>
    </location>
</feature>
<organism evidence="4 5">
    <name type="scientific">Caballeronia insecticola</name>
    <dbReference type="NCBI Taxonomy" id="758793"/>
    <lineage>
        <taxon>Bacteria</taxon>
        <taxon>Pseudomonadati</taxon>
        <taxon>Pseudomonadota</taxon>
        <taxon>Betaproteobacteria</taxon>
        <taxon>Burkholderiales</taxon>
        <taxon>Burkholderiaceae</taxon>
        <taxon>Caballeronia</taxon>
    </lineage>
</organism>
<comment type="similarity">
    <text evidence="1 2">Belongs to the outer membrane factor (OMF) (TC 1.B.17) family.</text>
</comment>
<dbReference type="Pfam" id="PF02321">
    <property type="entry name" value="OEP"/>
    <property type="match status" value="2"/>
</dbReference>
<keyword evidence="3" id="KW-0175">Coiled coil</keyword>
<name>R4WN45_9BURK</name>
<keyword evidence="2" id="KW-0812">Transmembrane</keyword>
<dbReference type="Gene3D" id="2.20.200.10">
    <property type="entry name" value="Outer membrane efflux proteins (OEP)"/>
    <property type="match status" value="1"/>
</dbReference>
<dbReference type="PANTHER" id="PTHR30203">
    <property type="entry name" value="OUTER MEMBRANE CATION EFFLUX PROTEIN"/>
    <property type="match status" value="1"/>
</dbReference>
<gene>
    <name evidence="4" type="ORF">BRPE64_ACDS05160</name>
</gene>
<keyword evidence="2 4" id="KW-0449">Lipoprotein</keyword>
<dbReference type="SUPFAM" id="SSF56954">
    <property type="entry name" value="Outer membrane efflux proteins (OEP)"/>
    <property type="match status" value="1"/>
</dbReference>
<dbReference type="Gene3D" id="1.20.1600.10">
    <property type="entry name" value="Outer membrane efflux proteins (OEP)"/>
    <property type="match status" value="1"/>
</dbReference>
<dbReference type="InterPro" id="IPR003423">
    <property type="entry name" value="OMP_efflux"/>
</dbReference>
<dbReference type="PATRIC" id="fig|758793.3.peg.515"/>
<dbReference type="AlphaFoldDB" id="R4WN45"/>
<evidence type="ECO:0000256" key="3">
    <source>
        <dbReference type="SAM" id="Coils"/>
    </source>
</evidence>
<comment type="subcellular location">
    <subcellularLocation>
        <location evidence="2">Cell membrane</location>
        <topology evidence="2">Lipid-anchor</topology>
    </subcellularLocation>
</comment>
<evidence type="ECO:0000313" key="4">
    <source>
        <dbReference type="EMBL" id="BAN22270.1"/>
    </source>
</evidence>
<sequence length="482" mass="51346">MIAAGIALLASGCTMTPQYVQPELPVSASFPTGGVYAAQPGAASDARSAKGVAAADIGWRDFFVDARLQRLIDIALKNNRDLRVSVLNVQAAQAQYRIARAQLLPSIGAQAGQSRQRSPETLASFGQTVQNTYSVGLNAAWEIDLFGRVQSLKDQALAKYFATAYARKAAEISLVSQVATQYLQVLQADDLLAVTRQTLKSTRDSFNIVKLQFDNGAASELDVSQAQAVMESAAANLQAQERARAQAVNALVLLLGEPMPEDMPAGMALDGQNLLTDIPAGLPSDVLLHRPDIMEAEQNLLAANANIGAARAAFFPRISLTGSFGTLSPTLGGLFKAGSAAWSFAPTITLPIFEGGQNQANLDLANIEKKVEIAQYEKAVQSAFSDVADGLAARGTYDQQIAALARDAAAQQRRLDLSTLRYKQGVDSYLGVLTAQQDLYSVQQTLISARTQRLANLVTLYQALGGGWIERTGEEPRAADAS</sequence>
<keyword evidence="5" id="KW-1185">Reference proteome</keyword>
<reference evidence="4 5" key="1">
    <citation type="journal article" date="2013" name="Genome Announc.">
        <title>Complete Genome Sequence of Burkholderia sp. Strain RPE64, Bacterial Symbiont of the Bean Bug Riptortus pedestris.</title>
        <authorList>
            <person name="Shibata T.F."/>
            <person name="Maeda T."/>
            <person name="Nikoh N."/>
            <person name="Yamaguchi K."/>
            <person name="Oshima K."/>
            <person name="Hattori M."/>
            <person name="Nishiyama T."/>
            <person name="Hasebe M."/>
            <person name="Fukatsu T."/>
            <person name="Kikuchi Y."/>
            <person name="Shigenobu S."/>
        </authorList>
    </citation>
    <scope>NUCLEOTIDE SEQUENCE [LARGE SCALE GENOMIC DNA]</scope>
</reference>
<evidence type="ECO:0000256" key="1">
    <source>
        <dbReference type="ARBA" id="ARBA00007613"/>
    </source>
</evidence>
<evidence type="ECO:0000313" key="5">
    <source>
        <dbReference type="Proteomes" id="UP000013966"/>
    </source>
</evidence>
<dbReference type="GO" id="GO:0005886">
    <property type="term" value="C:plasma membrane"/>
    <property type="evidence" value="ECO:0007669"/>
    <property type="project" value="UniProtKB-SubCell"/>
</dbReference>
<keyword evidence="2" id="KW-0564">Palmitate</keyword>
<dbReference type="EMBL" id="AP013058">
    <property type="protein sequence ID" value="BAN22270.1"/>
    <property type="molecule type" value="Genomic_DNA"/>
</dbReference>
<protein>
    <submittedName>
        <fullName evidence="4">RND efflux system outer membrane lipoprotein NodT family</fullName>
    </submittedName>
</protein>
<keyword evidence="2" id="KW-1134">Transmembrane beta strand</keyword>
<keyword evidence="2" id="KW-0472">Membrane</keyword>
<proteinExistence type="inferred from homology"/>
<dbReference type="PANTHER" id="PTHR30203:SF32">
    <property type="entry name" value="CATION EFFLUX SYSTEM PROTEIN CUSC"/>
    <property type="match status" value="1"/>
</dbReference>
<dbReference type="STRING" id="758793.BRPE64_ACDS05160"/>
<dbReference type="HOGENOM" id="CLU_012817_13_3_4"/>
<evidence type="ECO:0000256" key="2">
    <source>
        <dbReference type="RuleBase" id="RU362097"/>
    </source>
</evidence>
<reference evidence="4 5" key="2">
    <citation type="journal article" date="2018" name="Int. J. Syst. Evol. Microbiol.">
        <title>Burkholderia insecticola sp. nov., a gut symbiotic bacterium of the bean bug Riptortus pedestris.</title>
        <authorList>
            <person name="Takeshita K."/>
            <person name="Tamaki H."/>
            <person name="Ohbayashi T."/>
            <person name="Meng X.-Y."/>
            <person name="Sone T."/>
            <person name="Mitani Y."/>
            <person name="Peeters C."/>
            <person name="Kikuchi Y."/>
            <person name="Vandamme P."/>
        </authorList>
    </citation>
    <scope>NUCLEOTIDE SEQUENCE [LARGE SCALE GENOMIC DNA]</scope>
    <source>
        <strain evidence="4">RPE64</strain>
    </source>
</reference>
<dbReference type="GO" id="GO:0015562">
    <property type="term" value="F:efflux transmembrane transporter activity"/>
    <property type="evidence" value="ECO:0007669"/>
    <property type="project" value="InterPro"/>
</dbReference>
<accession>R4WN45</accession>
<dbReference type="InterPro" id="IPR010131">
    <property type="entry name" value="MdtP/NodT-like"/>
</dbReference>
<dbReference type="Proteomes" id="UP000013966">
    <property type="component" value="Chromosome 1"/>
</dbReference>
<dbReference type="KEGG" id="buo:BRPE64_ACDS05160"/>
<dbReference type="NCBIfam" id="TIGR01845">
    <property type="entry name" value="outer_NodT"/>
    <property type="match status" value="1"/>
</dbReference>